<dbReference type="AlphaFoldDB" id="A0A328B827"/>
<evidence type="ECO:0000259" key="6">
    <source>
        <dbReference type="Pfam" id="PF03544"/>
    </source>
</evidence>
<dbReference type="Proteomes" id="UP000249524">
    <property type="component" value="Unassembled WGS sequence"/>
</dbReference>
<evidence type="ECO:0000256" key="3">
    <source>
        <dbReference type="ARBA" id="ARBA00022989"/>
    </source>
</evidence>
<keyword evidence="4" id="KW-0472">Membrane</keyword>
<dbReference type="GO" id="GO:0016020">
    <property type="term" value="C:membrane"/>
    <property type="evidence" value="ECO:0007669"/>
    <property type="project" value="UniProtKB-SubCell"/>
</dbReference>
<reference evidence="7 8" key="1">
    <citation type="submission" date="2018-05" db="EMBL/GenBank/DDBJ databases">
        <authorList>
            <person name="Lanie J.A."/>
            <person name="Ng W.-L."/>
            <person name="Kazmierczak K.M."/>
            <person name="Andrzejewski T.M."/>
            <person name="Davidsen T.M."/>
            <person name="Wayne K.J."/>
            <person name="Tettelin H."/>
            <person name="Glass J.I."/>
            <person name="Rusch D."/>
            <person name="Podicherti R."/>
            <person name="Tsui H.-C.T."/>
            <person name="Winkler M.E."/>
        </authorList>
    </citation>
    <scope>NUCLEOTIDE SEQUENCE [LARGE SCALE GENOMIC DNA]</scope>
    <source>
        <strain evidence="7 8">BUT-10</strain>
    </source>
</reference>
<sequence>MMSRFAYGPGVALALALAGEAHAQPGMTITNPDWVRQPEAKDLAGHYPKIANRFNIEGRATLSCKVDVKGRLNSCSTSGVSPSNLGFASAAIAMSELFEMRPQTLNGLPVDGAEVRIPLRFTLPTDPPPPTAPRPMSSAALVQAYRLVDAQKLAEGAIENTLNEARRLETSRDAGTPMSTRTAAGAALRSATEKHRAAFRDAYANAYAAVFSDVELETMANFALTPASQAISTGDVLRAVAPAIASRGLNVLRRQAAETYCSGQPCLTPKDAARVWRPVSMASGELLDAPIWDQTPSRRDLDRSLPPIPALLGLAGAVRMTCYLTDEGELTDCKADEEVPAGIGFGDAAVKQAKEYQLNAVQLSQGFAGRKVTVRVGFRAPPPLETFAPPEPQSDEGLALARELVTTFENEANLQEAIDARLSELNIGTSTPQARAAQAAIAGGVERAKGEVYDQMAKSIAGVIPKDQLKEILAFRRSPAGQAQTRRSKELTEATMAALTHVFLQVSADARAEFCRSQACEPEAPKASSSVRVR</sequence>
<dbReference type="InterPro" id="IPR006260">
    <property type="entry name" value="TonB/TolA_C"/>
</dbReference>
<keyword evidence="3" id="KW-1133">Transmembrane helix</keyword>
<evidence type="ECO:0000313" key="7">
    <source>
        <dbReference type="EMBL" id="RAK63293.1"/>
    </source>
</evidence>
<organism evidence="7 8">
    <name type="scientific">Phenylobacterium kunshanense</name>
    <dbReference type="NCBI Taxonomy" id="1445034"/>
    <lineage>
        <taxon>Bacteria</taxon>
        <taxon>Pseudomonadati</taxon>
        <taxon>Pseudomonadota</taxon>
        <taxon>Alphaproteobacteria</taxon>
        <taxon>Caulobacterales</taxon>
        <taxon>Caulobacteraceae</taxon>
        <taxon>Phenylobacterium</taxon>
    </lineage>
</organism>
<evidence type="ECO:0000256" key="5">
    <source>
        <dbReference type="SAM" id="SignalP"/>
    </source>
</evidence>
<evidence type="ECO:0000313" key="8">
    <source>
        <dbReference type="Proteomes" id="UP000249524"/>
    </source>
</evidence>
<dbReference type="SUPFAM" id="SSF74653">
    <property type="entry name" value="TolA/TonB C-terminal domain"/>
    <property type="match status" value="1"/>
</dbReference>
<keyword evidence="2" id="KW-0812">Transmembrane</keyword>
<evidence type="ECO:0000256" key="4">
    <source>
        <dbReference type="ARBA" id="ARBA00023136"/>
    </source>
</evidence>
<dbReference type="InterPro" id="IPR037682">
    <property type="entry name" value="TonB_C"/>
</dbReference>
<dbReference type="GO" id="GO:0055085">
    <property type="term" value="P:transmembrane transport"/>
    <property type="evidence" value="ECO:0007669"/>
    <property type="project" value="InterPro"/>
</dbReference>
<keyword evidence="8" id="KW-1185">Reference proteome</keyword>
<feature type="chain" id="PRO_5016459716" description="TonB C-terminal domain-containing protein" evidence="5">
    <location>
        <begin position="24"/>
        <end position="534"/>
    </location>
</feature>
<keyword evidence="5" id="KW-0732">Signal</keyword>
<dbReference type="NCBIfam" id="TIGR01352">
    <property type="entry name" value="tonB_Cterm"/>
    <property type="match status" value="1"/>
</dbReference>
<name>A0A328B827_9CAUL</name>
<dbReference type="Gene3D" id="3.30.1150.10">
    <property type="match status" value="1"/>
</dbReference>
<dbReference type="EMBL" id="QFYS01000008">
    <property type="protein sequence ID" value="RAK63293.1"/>
    <property type="molecule type" value="Genomic_DNA"/>
</dbReference>
<protein>
    <recommendedName>
        <fullName evidence="6">TonB C-terminal domain-containing protein</fullName>
    </recommendedName>
</protein>
<dbReference type="Pfam" id="PF03544">
    <property type="entry name" value="TonB_C"/>
    <property type="match status" value="1"/>
</dbReference>
<proteinExistence type="predicted"/>
<gene>
    <name evidence="7" type="ORF">DJ019_16305</name>
</gene>
<evidence type="ECO:0000256" key="2">
    <source>
        <dbReference type="ARBA" id="ARBA00022692"/>
    </source>
</evidence>
<accession>A0A328B827</accession>
<comment type="subcellular location">
    <subcellularLocation>
        <location evidence="1">Membrane</location>
        <topology evidence="1">Single-pass membrane protein</topology>
    </subcellularLocation>
</comment>
<evidence type="ECO:0000256" key="1">
    <source>
        <dbReference type="ARBA" id="ARBA00004167"/>
    </source>
</evidence>
<feature type="domain" description="TonB C-terminal" evidence="6">
    <location>
        <begin position="46"/>
        <end position="123"/>
    </location>
</feature>
<feature type="signal peptide" evidence="5">
    <location>
        <begin position="1"/>
        <end position="23"/>
    </location>
</feature>
<comment type="caution">
    <text evidence="7">The sequence shown here is derived from an EMBL/GenBank/DDBJ whole genome shotgun (WGS) entry which is preliminary data.</text>
</comment>